<name>A0A6G1JEI3_9PLEO</name>
<organism evidence="1 2">
    <name type="scientific">Lentithecium fluviatile CBS 122367</name>
    <dbReference type="NCBI Taxonomy" id="1168545"/>
    <lineage>
        <taxon>Eukaryota</taxon>
        <taxon>Fungi</taxon>
        <taxon>Dikarya</taxon>
        <taxon>Ascomycota</taxon>
        <taxon>Pezizomycotina</taxon>
        <taxon>Dothideomycetes</taxon>
        <taxon>Pleosporomycetidae</taxon>
        <taxon>Pleosporales</taxon>
        <taxon>Massarineae</taxon>
        <taxon>Lentitheciaceae</taxon>
        <taxon>Lentithecium</taxon>
    </lineage>
</organism>
<accession>A0A6G1JEI3</accession>
<dbReference type="Proteomes" id="UP000799291">
    <property type="component" value="Unassembled WGS sequence"/>
</dbReference>
<dbReference type="OrthoDB" id="3781185at2759"/>
<evidence type="ECO:0000313" key="2">
    <source>
        <dbReference type="Proteomes" id="UP000799291"/>
    </source>
</evidence>
<keyword evidence="2" id="KW-1185">Reference proteome</keyword>
<sequence length="194" mass="22612">MATESDPATTRITVVLDKPSDWHNWLFIRQDSAQRSDLWQYVNPDIAADELSELKEPVEPKLTDYKEGAESLGSLSADDRESYKWDYKRYRERYTTWSRKSRALADFNSEISKTVAKRHLYLLWSKSTPYERLVTLKQHLAPTDATRRRELIGKYAALQAPARGKKVEEWLRTWVDVTNQCKELKLAETTGTRA</sequence>
<reference evidence="1" key="1">
    <citation type="journal article" date="2020" name="Stud. Mycol.">
        <title>101 Dothideomycetes genomes: a test case for predicting lifestyles and emergence of pathogens.</title>
        <authorList>
            <person name="Haridas S."/>
            <person name="Albert R."/>
            <person name="Binder M."/>
            <person name="Bloem J."/>
            <person name="Labutti K."/>
            <person name="Salamov A."/>
            <person name="Andreopoulos B."/>
            <person name="Baker S."/>
            <person name="Barry K."/>
            <person name="Bills G."/>
            <person name="Bluhm B."/>
            <person name="Cannon C."/>
            <person name="Castanera R."/>
            <person name="Culley D."/>
            <person name="Daum C."/>
            <person name="Ezra D."/>
            <person name="Gonzalez J."/>
            <person name="Henrissat B."/>
            <person name="Kuo A."/>
            <person name="Liang C."/>
            <person name="Lipzen A."/>
            <person name="Lutzoni F."/>
            <person name="Magnuson J."/>
            <person name="Mondo S."/>
            <person name="Nolan M."/>
            <person name="Ohm R."/>
            <person name="Pangilinan J."/>
            <person name="Park H.-J."/>
            <person name="Ramirez L."/>
            <person name="Alfaro M."/>
            <person name="Sun H."/>
            <person name="Tritt A."/>
            <person name="Yoshinaga Y."/>
            <person name="Zwiers L.-H."/>
            <person name="Turgeon B."/>
            <person name="Goodwin S."/>
            <person name="Spatafora J."/>
            <person name="Crous P."/>
            <person name="Grigoriev I."/>
        </authorList>
    </citation>
    <scope>NUCLEOTIDE SEQUENCE</scope>
    <source>
        <strain evidence="1">CBS 122367</strain>
    </source>
</reference>
<dbReference type="AlphaFoldDB" id="A0A6G1JEI3"/>
<proteinExistence type="predicted"/>
<evidence type="ECO:0000313" key="1">
    <source>
        <dbReference type="EMBL" id="KAF2688977.1"/>
    </source>
</evidence>
<protein>
    <submittedName>
        <fullName evidence="1">Uncharacterized protein</fullName>
    </submittedName>
</protein>
<gene>
    <name evidence="1" type="ORF">K458DRAFT_465626</name>
</gene>
<dbReference type="EMBL" id="MU005573">
    <property type="protein sequence ID" value="KAF2688977.1"/>
    <property type="molecule type" value="Genomic_DNA"/>
</dbReference>